<proteinExistence type="predicted"/>
<name>D1Q006_9BACT</name>
<evidence type="ECO:0000313" key="1">
    <source>
        <dbReference type="EMBL" id="EFA43020.1"/>
    </source>
</evidence>
<sequence length="42" mass="4675">MLQIGSCCNNHLIINMIFKRLGVKAGINSLPFAIFVTPNKEK</sequence>
<evidence type="ECO:0000313" key="2">
    <source>
        <dbReference type="Proteomes" id="UP000003160"/>
    </source>
</evidence>
<comment type="caution">
    <text evidence="1">The sequence shown here is derived from an EMBL/GenBank/DDBJ whole genome shotgun (WGS) entry which is preliminary data.</text>
</comment>
<reference evidence="1 2" key="1">
    <citation type="submission" date="2009-10" db="EMBL/GenBank/DDBJ databases">
        <authorList>
            <person name="Qin X."/>
            <person name="Bachman B."/>
            <person name="Battles P."/>
            <person name="Bell A."/>
            <person name="Bess C."/>
            <person name="Bickham C."/>
            <person name="Chaboub L."/>
            <person name="Chen D."/>
            <person name="Coyle M."/>
            <person name="Deiros D.R."/>
            <person name="Dinh H."/>
            <person name="Forbes L."/>
            <person name="Fowler G."/>
            <person name="Francisco L."/>
            <person name="Fu Q."/>
            <person name="Gubbala S."/>
            <person name="Hale W."/>
            <person name="Han Y."/>
            <person name="Hemphill L."/>
            <person name="Highlander S.K."/>
            <person name="Hirani K."/>
            <person name="Hogues M."/>
            <person name="Jackson L."/>
            <person name="Jakkamsetti A."/>
            <person name="Javaid M."/>
            <person name="Jiang H."/>
            <person name="Korchina V."/>
            <person name="Kovar C."/>
            <person name="Lara F."/>
            <person name="Lee S."/>
            <person name="Mata R."/>
            <person name="Mathew T."/>
            <person name="Moen C."/>
            <person name="Morales K."/>
            <person name="Munidasa M."/>
            <person name="Nazareth L."/>
            <person name="Ngo R."/>
            <person name="Nguyen L."/>
            <person name="Okwuonu G."/>
            <person name="Ongeri F."/>
            <person name="Patil S."/>
            <person name="Petrosino J."/>
            <person name="Pham C."/>
            <person name="Pham P."/>
            <person name="Pu L.-L."/>
            <person name="Puazo M."/>
            <person name="Raj R."/>
            <person name="Reid J."/>
            <person name="Rouhana J."/>
            <person name="Saada N."/>
            <person name="Shang Y."/>
            <person name="Simmons D."/>
            <person name="Thornton R."/>
            <person name="Warren J."/>
            <person name="Weissenberger G."/>
            <person name="Zhang J."/>
            <person name="Zhang L."/>
            <person name="Zhou C."/>
            <person name="Zhu D."/>
            <person name="Muzny D."/>
            <person name="Worley K."/>
            <person name="Gibbs R."/>
        </authorList>
    </citation>
    <scope>NUCLEOTIDE SEQUENCE [LARGE SCALE GENOMIC DNA]</scope>
    <source>
        <strain evidence="1 2">DSM 17361</strain>
    </source>
</reference>
<accession>D1Q006</accession>
<gene>
    <name evidence="1" type="ORF">HMPREF0645_2541</name>
</gene>
<dbReference type="Proteomes" id="UP000003160">
    <property type="component" value="Unassembled WGS sequence"/>
</dbReference>
<dbReference type="EMBL" id="ACKS01000103">
    <property type="protein sequence ID" value="EFA43020.1"/>
    <property type="molecule type" value="Genomic_DNA"/>
</dbReference>
<protein>
    <submittedName>
        <fullName evidence="1">Uncharacterized protein</fullName>
    </submittedName>
</protein>
<organism evidence="1 2">
    <name type="scientific">Hallella bergensis DSM 17361</name>
    <dbReference type="NCBI Taxonomy" id="585502"/>
    <lineage>
        <taxon>Bacteria</taxon>
        <taxon>Pseudomonadati</taxon>
        <taxon>Bacteroidota</taxon>
        <taxon>Bacteroidia</taxon>
        <taxon>Bacteroidales</taxon>
        <taxon>Prevotellaceae</taxon>
        <taxon>Hallella</taxon>
    </lineage>
</organism>
<keyword evidence="2" id="KW-1185">Reference proteome</keyword>
<dbReference type="HOGENOM" id="CLU_3255693_0_0_10"/>
<dbReference type="AlphaFoldDB" id="D1Q006"/>